<comment type="similarity">
    <text evidence="2 11">Belongs to the sodium:solute symporter (SSF) (TC 2.A.21) family.</text>
</comment>
<keyword evidence="5 12" id="KW-0812">Transmembrane</keyword>
<feature type="transmembrane region" description="Helical" evidence="12">
    <location>
        <begin position="61"/>
        <end position="80"/>
    </location>
</feature>
<feature type="transmembrane region" description="Helical" evidence="12">
    <location>
        <begin position="132"/>
        <end position="154"/>
    </location>
</feature>
<evidence type="ECO:0000313" key="14">
    <source>
        <dbReference type="Proteomes" id="UP000000305"/>
    </source>
</evidence>
<keyword evidence="9 12" id="KW-0472">Membrane</keyword>
<dbReference type="GO" id="GO:0005886">
    <property type="term" value="C:plasma membrane"/>
    <property type="evidence" value="ECO:0007669"/>
    <property type="project" value="UniProtKB-SubCell"/>
</dbReference>
<feature type="transmembrane region" description="Helical" evidence="12">
    <location>
        <begin position="489"/>
        <end position="507"/>
    </location>
</feature>
<keyword evidence="8" id="KW-0406">Ion transport</keyword>
<feature type="transmembrane region" description="Helical" evidence="12">
    <location>
        <begin position="288"/>
        <end position="305"/>
    </location>
</feature>
<evidence type="ECO:0000256" key="6">
    <source>
        <dbReference type="ARBA" id="ARBA00022989"/>
    </source>
</evidence>
<keyword evidence="10" id="KW-0739">Sodium transport</keyword>
<dbReference type="HOGENOM" id="CLU_018808_11_1_1"/>
<evidence type="ECO:0000256" key="7">
    <source>
        <dbReference type="ARBA" id="ARBA00023053"/>
    </source>
</evidence>
<feature type="transmembrane region" description="Helical" evidence="12">
    <location>
        <begin position="430"/>
        <end position="450"/>
    </location>
</feature>
<dbReference type="KEGG" id="dpx:DAPPUDRAFT_320205"/>
<evidence type="ECO:0000256" key="5">
    <source>
        <dbReference type="ARBA" id="ARBA00022692"/>
    </source>
</evidence>
<keyword evidence="7" id="KW-0915">Sodium</keyword>
<feature type="transmembrane region" description="Helical" evidence="12">
    <location>
        <begin position="565"/>
        <end position="587"/>
    </location>
</feature>
<keyword evidence="4" id="KW-1003">Cell membrane</keyword>
<dbReference type="EMBL" id="GL732556">
    <property type="protein sequence ID" value="EFX78734.1"/>
    <property type="molecule type" value="Genomic_DNA"/>
</dbReference>
<dbReference type="Gene3D" id="1.20.1730.10">
    <property type="entry name" value="Sodium/glucose cotransporter"/>
    <property type="match status" value="1"/>
</dbReference>
<evidence type="ECO:0000256" key="4">
    <source>
        <dbReference type="ARBA" id="ARBA00022475"/>
    </source>
</evidence>
<dbReference type="PROSITE" id="PS50283">
    <property type="entry name" value="NA_SOLUT_SYMP_3"/>
    <property type="match status" value="1"/>
</dbReference>
<dbReference type="InterPro" id="IPR051163">
    <property type="entry name" value="Sodium:Solute_Symporter_SSF"/>
</dbReference>
<evidence type="ECO:0000256" key="1">
    <source>
        <dbReference type="ARBA" id="ARBA00004651"/>
    </source>
</evidence>
<feature type="transmembrane region" description="Helical" evidence="12">
    <location>
        <begin position="456"/>
        <end position="477"/>
    </location>
</feature>
<gene>
    <name evidence="13" type="ORF">DAPPUDRAFT_320205</name>
</gene>
<dbReference type="GO" id="GO:0006814">
    <property type="term" value="P:sodium ion transport"/>
    <property type="evidence" value="ECO:0000318"/>
    <property type="project" value="GO_Central"/>
</dbReference>
<dbReference type="PhylomeDB" id="E9GP61"/>
<dbReference type="PANTHER" id="PTHR42985:SF40">
    <property type="entry name" value="LD47995P-RELATED"/>
    <property type="match status" value="1"/>
</dbReference>
<dbReference type="OMA" id="MAQFFNS"/>
<dbReference type="CDD" id="cd11492">
    <property type="entry name" value="SLC5sbd_NIS-SMVT"/>
    <property type="match status" value="1"/>
</dbReference>
<dbReference type="AlphaFoldDB" id="E9GP61"/>
<dbReference type="GO" id="GO:0015293">
    <property type="term" value="F:symporter activity"/>
    <property type="evidence" value="ECO:0000318"/>
    <property type="project" value="GO_Central"/>
</dbReference>
<evidence type="ECO:0000256" key="10">
    <source>
        <dbReference type="ARBA" id="ARBA00023201"/>
    </source>
</evidence>
<organism evidence="13 14">
    <name type="scientific">Daphnia pulex</name>
    <name type="common">Water flea</name>
    <dbReference type="NCBI Taxonomy" id="6669"/>
    <lineage>
        <taxon>Eukaryota</taxon>
        <taxon>Metazoa</taxon>
        <taxon>Ecdysozoa</taxon>
        <taxon>Arthropoda</taxon>
        <taxon>Crustacea</taxon>
        <taxon>Branchiopoda</taxon>
        <taxon>Diplostraca</taxon>
        <taxon>Cladocera</taxon>
        <taxon>Anomopoda</taxon>
        <taxon>Daphniidae</taxon>
        <taxon>Daphnia</taxon>
    </lineage>
</organism>
<dbReference type="Pfam" id="PF00474">
    <property type="entry name" value="SSF"/>
    <property type="match status" value="1"/>
</dbReference>
<keyword evidence="6 12" id="KW-1133">Transmembrane helix</keyword>
<comment type="subcellular location">
    <subcellularLocation>
        <location evidence="1">Cell membrane</location>
        <topology evidence="1">Multi-pass membrane protein</topology>
    </subcellularLocation>
</comment>
<evidence type="ECO:0000256" key="9">
    <source>
        <dbReference type="ARBA" id="ARBA00023136"/>
    </source>
</evidence>
<evidence type="ECO:0000256" key="2">
    <source>
        <dbReference type="ARBA" id="ARBA00006434"/>
    </source>
</evidence>
<evidence type="ECO:0000256" key="11">
    <source>
        <dbReference type="RuleBase" id="RU362091"/>
    </source>
</evidence>
<name>E9GP61_DAPPU</name>
<feature type="transmembrane region" description="Helical" evidence="12">
    <location>
        <begin position="326"/>
        <end position="348"/>
    </location>
</feature>
<feature type="transmembrane region" description="Helical" evidence="12">
    <location>
        <begin position="236"/>
        <end position="255"/>
    </location>
</feature>
<dbReference type="InterPro" id="IPR038377">
    <property type="entry name" value="Na/Glc_symporter_sf"/>
</dbReference>
<dbReference type="Proteomes" id="UP000000305">
    <property type="component" value="Unassembled WGS sequence"/>
</dbReference>
<keyword evidence="14" id="KW-1185">Reference proteome</keyword>
<protein>
    <recommendedName>
        <fullName evidence="15">Sodium-dependent multivitamin transporter</fullName>
    </recommendedName>
</protein>
<sequence>MASSNNGIFLRGYSGLSWLGKAIYQKQPTHWKRTISQLLKEKMCYKGCFTLAQATGPPWDYVILSTLLLISASIGVYYRFSGGKQKTTKEYLLADRNMSFIPVAFSLMASFMSSITLLGVSSENYVFGTQFVVINLAYIIGTPLAAYFYLPVFYKLQNASVYKYLELRFGVATRLVASVAFVTQMVLYIGIVLYAPAIALNAVTGLNKIASIIAVGVVCTFYSTIGGMKAVLITDVFQSVLMFASVICVGIKGTIDAGGMDKVWEIANEGGRIQFNDLRVDPSVRHTLWTQLIGGIFTFVSLYAVNQTQVQRLLTVNSLRKAQRSLWLNWPILTALSLTTSYAGISMYSHYANCDPLLEKRIRSPDQLLPYFVVDTMGHLPGVAGLFIAGIFSGSLSTVSSALNSLAAVTVQDFLVPCCFKKTSDSRLTWVTQLVALLYGAISIAIAFVAEYLGGVLQASLTIFGVVGGPLLALFTLGMFSTVVEQKGALTGLISGLVFSLWVGFGGPKPPIPRLPLRNDGCSSFLNATDYSSSDQLLSTVSTSPLPTLPTPTEDDYFPLYRISYMWYAPLGFLVTVLVAQVVSRIVNAYQQSHSTSNKKINEELLSPMFPQCFRTARHLPDPILLLTPRNENCEEKTRQEQTLESI</sequence>
<feature type="transmembrane region" description="Helical" evidence="12">
    <location>
        <begin position="100"/>
        <end position="120"/>
    </location>
</feature>
<dbReference type="InParanoid" id="E9GP61"/>
<dbReference type="STRING" id="6669.E9GP61"/>
<reference evidence="13 14" key="1">
    <citation type="journal article" date="2011" name="Science">
        <title>The ecoresponsive genome of Daphnia pulex.</title>
        <authorList>
            <person name="Colbourne J.K."/>
            <person name="Pfrender M.E."/>
            <person name="Gilbert D."/>
            <person name="Thomas W.K."/>
            <person name="Tucker A."/>
            <person name="Oakley T.H."/>
            <person name="Tokishita S."/>
            <person name="Aerts A."/>
            <person name="Arnold G.J."/>
            <person name="Basu M.K."/>
            <person name="Bauer D.J."/>
            <person name="Caceres C.E."/>
            <person name="Carmel L."/>
            <person name="Casola C."/>
            <person name="Choi J.H."/>
            <person name="Detter J.C."/>
            <person name="Dong Q."/>
            <person name="Dusheyko S."/>
            <person name="Eads B.D."/>
            <person name="Frohlich T."/>
            <person name="Geiler-Samerotte K.A."/>
            <person name="Gerlach D."/>
            <person name="Hatcher P."/>
            <person name="Jogdeo S."/>
            <person name="Krijgsveld J."/>
            <person name="Kriventseva E.V."/>
            <person name="Kultz D."/>
            <person name="Laforsch C."/>
            <person name="Lindquist E."/>
            <person name="Lopez J."/>
            <person name="Manak J.R."/>
            <person name="Muller J."/>
            <person name="Pangilinan J."/>
            <person name="Patwardhan R.P."/>
            <person name="Pitluck S."/>
            <person name="Pritham E.J."/>
            <person name="Rechtsteiner A."/>
            <person name="Rho M."/>
            <person name="Rogozin I.B."/>
            <person name="Sakarya O."/>
            <person name="Salamov A."/>
            <person name="Schaack S."/>
            <person name="Shapiro H."/>
            <person name="Shiga Y."/>
            <person name="Skalitzky C."/>
            <person name="Smith Z."/>
            <person name="Souvorov A."/>
            <person name="Sung W."/>
            <person name="Tang Z."/>
            <person name="Tsuchiya D."/>
            <person name="Tu H."/>
            <person name="Vos H."/>
            <person name="Wang M."/>
            <person name="Wolf Y.I."/>
            <person name="Yamagata H."/>
            <person name="Yamada T."/>
            <person name="Ye Y."/>
            <person name="Shaw J.R."/>
            <person name="Andrews J."/>
            <person name="Crease T.J."/>
            <person name="Tang H."/>
            <person name="Lucas S.M."/>
            <person name="Robertson H.M."/>
            <person name="Bork P."/>
            <person name="Koonin E.V."/>
            <person name="Zdobnov E.M."/>
            <person name="Grigoriev I.V."/>
            <person name="Lynch M."/>
            <person name="Boore J.L."/>
        </authorList>
    </citation>
    <scope>NUCLEOTIDE SEQUENCE [LARGE SCALE GENOMIC DNA]</scope>
</reference>
<dbReference type="eggNOG" id="KOG2349">
    <property type="taxonomic scope" value="Eukaryota"/>
</dbReference>
<evidence type="ECO:0000256" key="12">
    <source>
        <dbReference type="SAM" id="Phobius"/>
    </source>
</evidence>
<dbReference type="PANTHER" id="PTHR42985">
    <property type="entry name" value="SODIUM-COUPLED MONOCARBOXYLATE TRANSPORTER"/>
    <property type="match status" value="1"/>
</dbReference>
<keyword evidence="3" id="KW-0813">Transport</keyword>
<proteinExistence type="inferred from homology"/>
<dbReference type="InterPro" id="IPR001734">
    <property type="entry name" value="Na/solute_symporter"/>
</dbReference>
<feature type="transmembrane region" description="Helical" evidence="12">
    <location>
        <begin position="205"/>
        <end position="224"/>
    </location>
</feature>
<evidence type="ECO:0000256" key="3">
    <source>
        <dbReference type="ARBA" id="ARBA00022448"/>
    </source>
</evidence>
<accession>E9GP61</accession>
<feature type="transmembrane region" description="Helical" evidence="12">
    <location>
        <begin position="175"/>
        <end position="199"/>
    </location>
</feature>
<dbReference type="NCBIfam" id="TIGR00813">
    <property type="entry name" value="sss"/>
    <property type="match status" value="1"/>
</dbReference>
<evidence type="ECO:0000313" key="13">
    <source>
        <dbReference type="EMBL" id="EFX78734.1"/>
    </source>
</evidence>
<dbReference type="OrthoDB" id="6132759at2759"/>
<evidence type="ECO:0008006" key="15">
    <source>
        <dbReference type="Google" id="ProtNLM"/>
    </source>
</evidence>
<evidence type="ECO:0000256" key="8">
    <source>
        <dbReference type="ARBA" id="ARBA00023065"/>
    </source>
</evidence>
<dbReference type="FunCoup" id="E9GP61">
    <property type="interactions" value="85"/>
</dbReference>